<reference evidence="2 3" key="1">
    <citation type="journal article" date="1998" name="Science">
        <title>Genome sequence of the nematode C. elegans: a platform for investigating biology.</title>
        <authorList>
            <consortium name="The C. elegans sequencing consortium"/>
            <person name="Sulson J.E."/>
            <person name="Waterston R."/>
        </authorList>
    </citation>
    <scope>NUCLEOTIDE SEQUENCE [LARGE SCALE GENOMIC DNA]</scope>
    <source>
        <strain evidence="2 3">Bristol N2</strain>
    </source>
</reference>
<dbReference type="SMR" id="Q9BIB0"/>
<dbReference type="Proteomes" id="UP000001940">
    <property type="component" value="Chromosome II"/>
</dbReference>
<keyword evidence="3" id="KW-1185">Reference proteome</keyword>
<name>Q9BIB0_CAEEL</name>
<dbReference type="Pfam" id="PF02771">
    <property type="entry name" value="Acyl-CoA_dh_N"/>
    <property type="match status" value="1"/>
</dbReference>
<dbReference type="EMBL" id="BX284602">
    <property type="protein sequence ID" value="CCD64844.2"/>
    <property type="molecule type" value="Genomic_DNA"/>
</dbReference>
<dbReference type="SUPFAM" id="SSF56645">
    <property type="entry name" value="Acyl-CoA dehydrogenase NM domain-like"/>
    <property type="match status" value="1"/>
</dbReference>
<dbReference type="GO" id="GO:0016627">
    <property type="term" value="F:oxidoreductase activity, acting on the CH-CH group of donors"/>
    <property type="evidence" value="ECO:0007669"/>
    <property type="project" value="InterPro"/>
</dbReference>
<accession>Q9BIB0</accession>
<proteinExistence type="predicted"/>
<dbReference type="FunFam" id="1.10.540.10:FF:000120">
    <property type="entry name" value="Acyl CoA DeHydrogenase"/>
    <property type="match status" value="1"/>
</dbReference>
<dbReference type="RefSeq" id="NP_001379683.1">
    <property type="nucleotide sequence ID" value="NM_001393073.1"/>
</dbReference>
<evidence type="ECO:0000313" key="3">
    <source>
        <dbReference type="Proteomes" id="UP000001940"/>
    </source>
</evidence>
<evidence type="ECO:0000313" key="4">
    <source>
        <dbReference type="WormBase" id="C17C3.12b"/>
    </source>
</evidence>
<dbReference type="PeptideAtlas" id="Q9BIB0"/>
<sequence length="183" mass="21174">MFKVPRKLPISAISTFSTTGSISAQQQPRVFPLQHLNENEKKLVEKVKNFAQSSVKPLVREMDRDARINKQLLKKAFDLKLMGLKIDPKLAPSHFRKLYLDPMHSQCKQSPKKMETTSFSTDQNGESVMHRLLIFSLFLQMRILRKDTEVSLVSLWIEIMKESFLGNKMIILECVQEPLLKCI</sequence>
<dbReference type="InterPro" id="IPR013786">
    <property type="entry name" value="AcylCoA_DH/ox_N"/>
</dbReference>
<evidence type="ECO:0000259" key="1">
    <source>
        <dbReference type="Pfam" id="PF02771"/>
    </source>
</evidence>
<dbReference type="HOGENOM" id="CLU_756375_0_0_1"/>
<dbReference type="Bgee" id="WBGene00015894">
    <property type="expression patterns" value="Expressed in embryo and 3 other cell types or tissues"/>
</dbReference>
<dbReference type="AGR" id="WB:WBGene00015894"/>
<feature type="domain" description="Acyl-CoA dehydrogenase/oxidase N-terminal" evidence="1">
    <location>
        <begin position="38"/>
        <end position="87"/>
    </location>
</feature>
<dbReference type="GO" id="GO:0050660">
    <property type="term" value="F:flavin adenine dinucleotide binding"/>
    <property type="evidence" value="ECO:0007669"/>
    <property type="project" value="InterPro"/>
</dbReference>
<organism evidence="2 3">
    <name type="scientific">Caenorhabditis elegans</name>
    <dbReference type="NCBI Taxonomy" id="6239"/>
    <lineage>
        <taxon>Eukaryota</taxon>
        <taxon>Metazoa</taxon>
        <taxon>Ecdysozoa</taxon>
        <taxon>Nematoda</taxon>
        <taxon>Chromadorea</taxon>
        <taxon>Rhabditida</taxon>
        <taxon>Rhabditina</taxon>
        <taxon>Rhabditomorpha</taxon>
        <taxon>Rhabditoidea</taxon>
        <taxon>Rhabditidae</taxon>
        <taxon>Peloderinae</taxon>
        <taxon>Caenorhabditis</taxon>
    </lineage>
</organism>
<dbReference type="GeneID" id="173940"/>
<gene>
    <name evidence="2 4" type="primary">acdh-2</name>
    <name evidence="4" type="ORF">C17C3.12</name>
    <name evidence="2" type="ORF">CELE_C17C3.12</name>
</gene>
<dbReference type="AlphaFoldDB" id="Q9BIB0"/>
<evidence type="ECO:0000313" key="2">
    <source>
        <dbReference type="EMBL" id="CCD64844.2"/>
    </source>
</evidence>
<dbReference type="OrthoDB" id="10262177at2759"/>
<dbReference type="UCSC" id="C17C3.12a">
    <property type="organism name" value="c. elegans"/>
</dbReference>
<dbReference type="InterPro" id="IPR037069">
    <property type="entry name" value="AcylCoA_DH/ox_N_sf"/>
</dbReference>
<dbReference type="WormBase" id="C17C3.12b">
    <property type="protein sequence ID" value="CE52113"/>
    <property type="gene ID" value="WBGene00015894"/>
    <property type="gene designation" value="acdh-2"/>
</dbReference>
<dbReference type="InterPro" id="IPR009100">
    <property type="entry name" value="AcylCoA_DH/oxidase_NM_dom_sf"/>
</dbReference>
<dbReference type="Gene3D" id="1.10.540.10">
    <property type="entry name" value="Acyl-CoA dehydrogenase/oxidase, N-terminal domain"/>
    <property type="match status" value="1"/>
</dbReference>
<protein>
    <submittedName>
        <fullName evidence="2">Acyl-CoA dehydrogenase/oxidase N-terminal domain-containing protein</fullName>
    </submittedName>
</protein>
<dbReference type="CTD" id="173940"/>
<dbReference type="ExpressionAtlas" id="Q9BIB0">
    <property type="expression patterns" value="baseline and differential"/>
</dbReference>